<sequence>MMHITLAEFDNFRAIVHRSIRKYLDLSKTFMAQDARHLERHYTEVARKWKAAEKYEDAWPVRAYTTYRVSEYRRQQAAKQRQDDDDENEHPGAGNTQDGDYRPPRHEAATRTHKPRKLAQLPESSSPEPSDEEEAVQKVDPRSQSAIRTPPRPTPSAKKPILGLTQPPTPVLSEPQPQPRRLGSVSRAPTRRPALPPPHGQQARNNDGFAPVLRFLRSLTPSLEHLAVQLRAAGIKDAERLRIVASWEKRRKTWLVDKLRMSPFEEEVLEDRAGRGVVRLRTEHETAAMPPQSKMTEEDIFGTRLRAVQDALSMVSDERPTPLEVLNEMGKLELQFPEKIVAMEVDLEKMVLAMEIFDSMDTISTLPAHYRADSGGTASTTSLESIPGWDSQQPTVRLVKRSGHPRASPTSASEASGSSL</sequence>
<dbReference type="AlphaFoldDB" id="A0A4Y9YZY4"/>
<evidence type="ECO:0000313" key="3">
    <source>
        <dbReference type="Proteomes" id="UP000298390"/>
    </source>
</evidence>
<protein>
    <submittedName>
        <fullName evidence="2">Uncharacterized protein</fullName>
    </submittedName>
</protein>
<feature type="compositionally biased region" description="Polar residues" evidence="1">
    <location>
        <begin position="376"/>
        <end position="395"/>
    </location>
</feature>
<dbReference type="Proteomes" id="UP000298390">
    <property type="component" value="Unassembled WGS sequence"/>
</dbReference>
<feature type="region of interest" description="Disordered" evidence="1">
    <location>
        <begin position="373"/>
        <end position="420"/>
    </location>
</feature>
<comment type="caution">
    <text evidence="2">The sequence shown here is derived from an EMBL/GenBank/DDBJ whole genome shotgun (WGS) entry which is preliminary data.</text>
</comment>
<evidence type="ECO:0000256" key="1">
    <source>
        <dbReference type="SAM" id="MobiDB-lite"/>
    </source>
</evidence>
<dbReference type="EMBL" id="SEKV01000044">
    <property type="protein sequence ID" value="TFY67832.1"/>
    <property type="molecule type" value="Genomic_DNA"/>
</dbReference>
<organism evidence="2 3">
    <name type="scientific">Rhodofomes roseus</name>
    <dbReference type="NCBI Taxonomy" id="34475"/>
    <lineage>
        <taxon>Eukaryota</taxon>
        <taxon>Fungi</taxon>
        <taxon>Dikarya</taxon>
        <taxon>Basidiomycota</taxon>
        <taxon>Agaricomycotina</taxon>
        <taxon>Agaricomycetes</taxon>
        <taxon>Polyporales</taxon>
        <taxon>Rhodofomes</taxon>
    </lineage>
</organism>
<feature type="compositionally biased region" description="Low complexity" evidence="1">
    <location>
        <begin position="407"/>
        <end position="420"/>
    </location>
</feature>
<accession>A0A4Y9YZY4</accession>
<proteinExistence type="predicted"/>
<reference evidence="2 3" key="1">
    <citation type="submission" date="2019-01" db="EMBL/GenBank/DDBJ databases">
        <title>Genome sequencing of the rare red list fungi Fomitopsis rosea.</title>
        <authorList>
            <person name="Buettner E."/>
            <person name="Kellner H."/>
        </authorList>
    </citation>
    <scope>NUCLEOTIDE SEQUENCE [LARGE SCALE GENOMIC DNA]</scope>
    <source>
        <strain evidence="2 3">DSM 105464</strain>
    </source>
</reference>
<gene>
    <name evidence="2" type="ORF">EVJ58_g1392</name>
</gene>
<feature type="region of interest" description="Disordered" evidence="1">
    <location>
        <begin position="74"/>
        <end position="206"/>
    </location>
</feature>
<name>A0A4Y9YZY4_9APHY</name>
<evidence type="ECO:0000313" key="2">
    <source>
        <dbReference type="EMBL" id="TFY67832.1"/>
    </source>
</evidence>
<feature type="compositionally biased region" description="Basic and acidic residues" evidence="1">
    <location>
        <begin position="99"/>
        <end position="110"/>
    </location>
</feature>